<proteinExistence type="predicted"/>
<evidence type="ECO:0000313" key="1">
    <source>
        <dbReference type="EMBL" id="MDX8303259.1"/>
    </source>
</evidence>
<protein>
    <submittedName>
        <fullName evidence="1">Phage tail assembly chaperone</fullName>
    </submittedName>
</protein>
<dbReference type="Pfam" id="PF09550">
    <property type="entry name" value="Phage_TAC_6"/>
    <property type="match status" value="1"/>
</dbReference>
<organism evidence="1">
    <name type="scientific">Agrobacterium rosae</name>
    <dbReference type="NCBI Taxonomy" id="1972867"/>
    <lineage>
        <taxon>Bacteria</taxon>
        <taxon>Pseudomonadati</taxon>
        <taxon>Pseudomonadota</taxon>
        <taxon>Alphaproteobacteria</taxon>
        <taxon>Hyphomicrobiales</taxon>
        <taxon>Rhizobiaceae</taxon>
        <taxon>Rhizobium/Agrobacterium group</taxon>
        <taxon>Agrobacterium</taxon>
    </lineage>
</organism>
<dbReference type="RefSeq" id="WP_103584699.1">
    <property type="nucleotide sequence ID" value="NZ_PEQT01000002.1"/>
</dbReference>
<dbReference type="InterPro" id="IPR011739">
    <property type="entry name" value="GTA_rcc01693"/>
</dbReference>
<comment type="caution">
    <text evidence="1">The sequence shown here is derived from an EMBL/GenBank/DDBJ whole genome shotgun (WGS) entry which is preliminary data.</text>
</comment>
<sequence length="73" mass="7758">MSAAAGSSSDHGAKPFPWGQVIHAGLSLLRLSPTVFWALTPVEFFAMTGGMRPRRDGLDRGGLEGLMRAFPDG</sequence>
<accession>A0AAW9FD60</accession>
<dbReference type="NCBIfam" id="TIGR02216">
    <property type="entry name" value="phage_TIGR02216"/>
    <property type="match status" value="1"/>
</dbReference>
<dbReference type="AlphaFoldDB" id="A0AAW9FD60"/>
<reference evidence="1" key="1">
    <citation type="journal article" date="2023" name="Phytobiomes J">
        <title>Deciphering the key players within the bacterial microbiota associated with aerial crown gall tumors on rhododendron: Insights into the gallobiome.</title>
        <authorList>
            <person name="Kuzmanovic N."/>
            <person name="Nesme J."/>
            <person name="Wolf J."/>
            <person name="Neumann-Schaal M."/>
            <person name="Petersen J."/>
            <person name="Fernandez-Gnecco G."/>
            <person name="Sproeer C."/>
            <person name="Bunk B."/>
            <person name="Overmann J."/>
            <person name="Sorensen S.J."/>
            <person name="Idczak E."/>
            <person name="Smalla K."/>
        </authorList>
    </citation>
    <scope>NUCLEOTIDE SEQUENCE</scope>
    <source>
        <strain evidence="1">Rho-11.1</strain>
    </source>
</reference>
<dbReference type="InterPro" id="IPR019056">
    <property type="entry name" value="Phage_TAC_6"/>
</dbReference>
<name>A0AAW9FD60_9HYPH</name>
<gene>
    <name evidence="1" type="ORF">RMR22_13445</name>
</gene>
<dbReference type="EMBL" id="JAVRAF010000003">
    <property type="protein sequence ID" value="MDX8303259.1"/>
    <property type="molecule type" value="Genomic_DNA"/>
</dbReference>